<evidence type="ECO:0000313" key="3">
    <source>
        <dbReference type="Proteomes" id="UP000277007"/>
    </source>
</evidence>
<dbReference type="Proteomes" id="UP000277007">
    <property type="component" value="Unassembled WGS sequence"/>
</dbReference>
<dbReference type="GO" id="GO:0006629">
    <property type="term" value="P:lipid metabolic process"/>
    <property type="evidence" value="ECO:0007669"/>
    <property type="project" value="InterPro"/>
</dbReference>
<dbReference type="SUPFAM" id="SSF53474">
    <property type="entry name" value="alpha/beta-Hydrolases"/>
    <property type="match status" value="1"/>
</dbReference>
<name>A0A431VBX9_9PROT</name>
<dbReference type="OrthoDB" id="5522031at2"/>
<comment type="caution">
    <text evidence="2">The sequence shown here is derived from an EMBL/GenBank/DDBJ whole genome shotgun (WGS) entry which is preliminary data.</text>
</comment>
<accession>A0A431VBX9</accession>
<dbReference type="AlphaFoldDB" id="A0A431VBX9"/>
<feature type="domain" description="Fungal lipase-type" evidence="1">
    <location>
        <begin position="182"/>
        <end position="279"/>
    </location>
</feature>
<dbReference type="Pfam" id="PF01764">
    <property type="entry name" value="Lipase_3"/>
    <property type="match status" value="1"/>
</dbReference>
<protein>
    <recommendedName>
        <fullName evidence="1">Fungal lipase-type domain-containing protein</fullName>
    </recommendedName>
</protein>
<gene>
    <name evidence="2" type="ORF">EJ903_21290</name>
</gene>
<sequence length="419" mass="44199">MTTATPFPLLQQVFSLSMWSNTAAKTKDSTPSALGGILYTNFTDKQSTYSAYVPDWSIVWGPAVFTAGDSGNSLVSEAGILMPKNSTGMADNAILVAHNATSNTYVVAIAATNPQSVYDWLNEDFQTDSAVPFNPVGAPLDPSVTYGNISAGTKLGITILQNLMPQAAPKDGPTIPEIGVTLQSYLASVASTDATLIFTGHSLGGALSPTLAFSLYPSKTAQAVWERVLVLPTAGATPGDGTFATAFNTVFPTYVDPNSTTLPNTFNNDLWNSYDVVPHAWDHLQGNSFPTYVAPPPDALKLIKPCIYGHLILGAAETIPALVNTAVNHAAKAGVTYTPIQNIELPGATVNTDIATVIGFVTTLIEQHVGAYFDLIGVSAIHDDQTSFWQEVIVLVINDLFPGLLPNPVNPPTDANATA</sequence>
<keyword evidence="3" id="KW-1185">Reference proteome</keyword>
<dbReference type="Gene3D" id="3.40.50.1820">
    <property type="entry name" value="alpha/beta hydrolase"/>
    <property type="match status" value="1"/>
</dbReference>
<dbReference type="EMBL" id="RXMA01000027">
    <property type="protein sequence ID" value="RTR16135.1"/>
    <property type="molecule type" value="Genomic_DNA"/>
</dbReference>
<evidence type="ECO:0000259" key="1">
    <source>
        <dbReference type="Pfam" id="PF01764"/>
    </source>
</evidence>
<evidence type="ECO:0000313" key="2">
    <source>
        <dbReference type="EMBL" id="RTR16135.1"/>
    </source>
</evidence>
<dbReference type="RefSeq" id="WP_126619241.1">
    <property type="nucleotide sequence ID" value="NZ_JBHUCY010000066.1"/>
</dbReference>
<reference evidence="2 3" key="1">
    <citation type="submission" date="2018-12" db="EMBL/GenBank/DDBJ databases">
        <authorList>
            <person name="Yang Y."/>
        </authorList>
    </citation>
    <scope>NUCLEOTIDE SEQUENCE [LARGE SCALE GENOMIC DNA]</scope>
    <source>
        <strain evidence="2 3">L-25-5w-1</strain>
    </source>
</reference>
<proteinExistence type="predicted"/>
<dbReference type="InterPro" id="IPR002921">
    <property type="entry name" value="Fungal_lipase-type"/>
</dbReference>
<organism evidence="2 3">
    <name type="scientific">Azospirillum griseum</name>
    <dbReference type="NCBI Taxonomy" id="2496639"/>
    <lineage>
        <taxon>Bacteria</taxon>
        <taxon>Pseudomonadati</taxon>
        <taxon>Pseudomonadota</taxon>
        <taxon>Alphaproteobacteria</taxon>
        <taxon>Rhodospirillales</taxon>
        <taxon>Azospirillaceae</taxon>
        <taxon>Azospirillum</taxon>
    </lineage>
</organism>
<dbReference type="InterPro" id="IPR029058">
    <property type="entry name" value="AB_hydrolase_fold"/>
</dbReference>